<reference evidence="2" key="2">
    <citation type="submission" date="2021-04" db="EMBL/GenBank/DDBJ databases">
        <authorList>
            <person name="Gilroy R."/>
        </authorList>
    </citation>
    <scope>NUCLEOTIDE SEQUENCE</scope>
    <source>
        <strain evidence="2">CHK173-259</strain>
    </source>
</reference>
<gene>
    <name evidence="2" type="ORF">H9875_00535</name>
</gene>
<dbReference type="PANTHER" id="PTHR30319:SF1">
    <property type="entry name" value="TRANSCRIPTIONAL REPRESSOR PAAX"/>
    <property type="match status" value="1"/>
</dbReference>
<dbReference type="AlphaFoldDB" id="A0A9D1QR54"/>
<organism evidence="2 3">
    <name type="scientific">Candidatus Levilactobacillus faecigallinarum</name>
    <dbReference type="NCBI Taxonomy" id="2838638"/>
    <lineage>
        <taxon>Bacteria</taxon>
        <taxon>Bacillati</taxon>
        <taxon>Bacillota</taxon>
        <taxon>Bacilli</taxon>
        <taxon>Lactobacillales</taxon>
        <taxon>Lactobacillaceae</taxon>
        <taxon>Levilactobacillus</taxon>
    </lineage>
</organism>
<dbReference type="InterPro" id="IPR036388">
    <property type="entry name" value="WH-like_DNA-bd_sf"/>
</dbReference>
<protein>
    <recommendedName>
        <fullName evidence="1">Transcriptional repressor PaaX-like N-terminal domain-containing protein</fullName>
    </recommendedName>
</protein>
<dbReference type="Proteomes" id="UP000886822">
    <property type="component" value="Unassembled WGS sequence"/>
</dbReference>
<accession>A0A9D1QR54</accession>
<feature type="domain" description="Transcriptional repressor PaaX-like N-terminal" evidence="1">
    <location>
        <begin position="4"/>
        <end position="49"/>
    </location>
</feature>
<dbReference type="Pfam" id="PF07848">
    <property type="entry name" value="PaaX"/>
    <property type="match status" value="1"/>
</dbReference>
<comment type="caution">
    <text evidence="2">The sequence shown here is derived from an EMBL/GenBank/DDBJ whole genome shotgun (WGS) entry which is preliminary data.</text>
</comment>
<evidence type="ECO:0000313" key="2">
    <source>
        <dbReference type="EMBL" id="HIW71089.1"/>
    </source>
</evidence>
<reference evidence="2" key="1">
    <citation type="journal article" date="2021" name="PeerJ">
        <title>Extensive microbial diversity within the chicken gut microbiome revealed by metagenomics and culture.</title>
        <authorList>
            <person name="Gilroy R."/>
            <person name="Ravi A."/>
            <person name="Getino M."/>
            <person name="Pursley I."/>
            <person name="Horton D.L."/>
            <person name="Alikhan N.F."/>
            <person name="Baker D."/>
            <person name="Gharbi K."/>
            <person name="Hall N."/>
            <person name="Watson M."/>
            <person name="Adriaenssens E.M."/>
            <person name="Foster-Nyarko E."/>
            <person name="Jarju S."/>
            <person name="Secka A."/>
            <person name="Antonio M."/>
            <person name="Oren A."/>
            <person name="Chaudhuri R.R."/>
            <person name="La Ragione R."/>
            <person name="Hildebrand F."/>
            <person name="Pallen M.J."/>
        </authorList>
    </citation>
    <scope>NUCLEOTIDE SEQUENCE</scope>
    <source>
        <strain evidence="2">CHK173-259</strain>
    </source>
</reference>
<dbReference type="EMBL" id="DXGJ01000004">
    <property type="protein sequence ID" value="HIW71089.1"/>
    <property type="molecule type" value="Genomic_DNA"/>
</dbReference>
<sequence>MRKSAPAKDLILILTGIGYQESYIRITLSQMKRRGELITPQRGDYQLTTQDQTYVTELEKKVKSINADQVMYTLVLTGFHADHAVVRQQTANLLHRLGFGNMGNGVYVGIGDKRSVREALTLDDQDSVKVVLTSAITPTPTAEEISQWWDLERVTEQIQALAHQLDQLMGQGDLATFDNLTLLQRYLQLIDLVGAYYASDPMLPKVLVGSDWLGYWVLRRMLTYGQQIVASVDKTGPFHDYFDFGVLTR</sequence>
<dbReference type="InterPro" id="IPR012906">
    <property type="entry name" value="PaaX-like_N"/>
</dbReference>
<name>A0A9D1QR54_9LACO</name>
<proteinExistence type="predicted"/>
<evidence type="ECO:0000313" key="3">
    <source>
        <dbReference type="Proteomes" id="UP000886822"/>
    </source>
</evidence>
<dbReference type="GO" id="GO:0006351">
    <property type="term" value="P:DNA-templated transcription"/>
    <property type="evidence" value="ECO:0007669"/>
    <property type="project" value="TreeGrafter"/>
</dbReference>
<evidence type="ECO:0000259" key="1">
    <source>
        <dbReference type="Pfam" id="PF07848"/>
    </source>
</evidence>
<dbReference type="Gene3D" id="1.10.10.10">
    <property type="entry name" value="Winged helix-like DNA-binding domain superfamily/Winged helix DNA-binding domain"/>
    <property type="match status" value="1"/>
</dbReference>
<dbReference type="PANTHER" id="PTHR30319">
    <property type="entry name" value="PHENYLACETIC ACID REGULATOR-RELATED TRANSCRIPTIONAL REPRESSOR"/>
    <property type="match status" value="1"/>
</dbReference>